<keyword evidence="1" id="KW-1133">Transmembrane helix</keyword>
<name>A0A9W6UK16_9ACTN</name>
<sequence>MRTFEVWFVFLLMLGAGLYLVLSSLPSTPKEVATCDGEFMTSEDVCEYVSSRDGLVGRYDLDAMREKQDRDAQFQPVVLVAGLAIVSMGVLFCVGMVYAERKQDAEAWDED</sequence>
<proteinExistence type="predicted"/>
<feature type="transmembrane region" description="Helical" evidence="1">
    <location>
        <begin position="77"/>
        <end position="99"/>
    </location>
</feature>
<evidence type="ECO:0000313" key="3">
    <source>
        <dbReference type="Proteomes" id="UP001165092"/>
    </source>
</evidence>
<organism evidence="2 3">
    <name type="scientific">Nocardiopsis ansamitocini</name>
    <dbReference type="NCBI Taxonomy" id="1670832"/>
    <lineage>
        <taxon>Bacteria</taxon>
        <taxon>Bacillati</taxon>
        <taxon>Actinomycetota</taxon>
        <taxon>Actinomycetes</taxon>
        <taxon>Streptosporangiales</taxon>
        <taxon>Nocardiopsidaceae</taxon>
        <taxon>Nocardiopsis</taxon>
    </lineage>
</organism>
<dbReference type="AlphaFoldDB" id="A0A9W6UK16"/>
<comment type="caution">
    <text evidence="2">The sequence shown here is derived from an EMBL/GenBank/DDBJ whole genome shotgun (WGS) entry which is preliminary data.</text>
</comment>
<feature type="transmembrane region" description="Helical" evidence="1">
    <location>
        <begin position="6"/>
        <end position="22"/>
    </location>
</feature>
<protein>
    <submittedName>
        <fullName evidence="2">Uncharacterized protein</fullName>
    </submittedName>
</protein>
<dbReference type="Proteomes" id="UP001165092">
    <property type="component" value="Unassembled WGS sequence"/>
</dbReference>
<dbReference type="RefSeq" id="WP_285760533.1">
    <property type="nucleotide sequence ID" value="NZ_BSQG01000005.1"/>
</dbReference>
<evidence type="ECO:0000256" key="1">
    <source>
        <dbReference type="SAM" id="Phobius"/>
    </source>
</evidence>
<dbReference type="EMBL" id="BSQG01000005">
    <property type="protein sequence ID" value="GLU49083.1"/>
    <property type="molecule type" value="Genomic_DNA"/>
</dbReference>
<evidence type="ECO:0000313" key="2">
    <source>
        <dbReference type="EMBL" id="GLU49083.1"/>
    </source>
</evidence>
<accession>A0A9W6UK16</accession>
<keyword evidence="3" id="KW-1185">Reference proteome</keyword>
<keyword evidence="1" id="KW-0812">Transmembrane</keyword>
<keyword evidence="1" id="KW-0472">Membrane</keyword>
<reference evidence="2" key="1">
    <citation type="submission" date="2023-02" db="EMBL/GenBank/DDBJ databases">
        <title>Nocardiopsis ansamitocini NBRC 112285.</title>
        <authorList>
            <person name="Ichikawa N."/>
            <person name="Sato H."/>
            <person name="Tonouchi N."/>
        </authorList>
    </citation>
    <scope>NUCLEOTIDE SEQUENCE</scope>
    <source>
        <strain evidence="2">NBRC 112285</strain>
    </source>
</reference>
<gene>
    <name evidence="2" type="ORF">Nans01_34340</name>
</gene>